<feature type="repeat" description="ANK" evidence="1">
    <location>
        <begin position="93"/>
        <end position="125"/>
    </location>
</feature>
<dbReference type="InterPro" id="IPR036770">
    <property type="entry name" value="Ankyrin_rpt-contain_sf"/>
</dbReference>
<dbReference type="Gene3D" id="1.25.40.10">
    <property type="entry name" value="Tetratricopeptide repeat domain"/>
    <property type="match status" value="1"/>
</dbReference>
<evidence type="ECO:0000313" key="4">
    <source>
        <dbReference type="Proteomes" id="UP001231189"/>
    </source>
</evidence>
<sequence>MAPPFICGPSDDSSTDEKAVMRAAMDGNLGLLKGIVKSLAKGNSDLSAIFSFNADGANVLHIAAYNAHLKVCKYLVEELGGDVNAPAYGPLALGSTPFMMSAQSGDFPTFEYFLDRGGDLMKADDKGRTVLHHAAGSGSCKITEFLLSKGVPVDLDCGRGTPLYMAATNEQDKTLRILLNHHANPNIIISGIGAPLLSAIIYRSFKCVKLLIMAGADVNGKGFMVTPLVFATMQGGYTNFIQLLLMAGADPNIPDDMGRLPIEYAASRGCVVEVEMLLPVTTPIPNAPDWSIEGVISFAKIEDKKPIEQRHIERRNALFKSQAGMAFRQKEYKMASQFHDLAIDIGESAMLYANSSLCKLLMGDGDCALSDALGCRMLRPKWAEACFRQAAAHMVLKEYKQACDALEDAQKMDPGNAEIEIELRKARELMKNPPGDGVEQ</sequence>
<dbReference type="InterPro" id="IPR019734">
    <property type="entry name" value="TPR_rpt"/>
</dbReference>
<evidence type="ECO:0000256" key="2">
    <source>
        <dbReference type="PROSITE-ProRule" id="PRU00339"/>
    </source>
</evidence>
<evidence type="ECO:0000313" key="3">
    <source>
        <dbReference type="EMBL" id="KAK1662387.1"/>
    </source>
</evidence>
<feature type="repeat" description="TPR" evidence="2">
    <location>
        <begin position="383"/>
        <end position="416"/>
    </location>
</feature>
<dbReference type="AlphaFoldDB" id="A0AAD8SRT7"/>
<dbReference type="PROSITE" id="PS50005">
    <property type="entry name" value="TPR"/>
    <property type="match status" value="1"/>
</dbReference>
<dbReference type="InterPro" id="IPR011990">
    <property type="entry name" value="TPR-like_helical_dom_sf"/>
</dbReference>
<comment type="caution">
    <text evidence="3">The sequence shown here is derived from an EMBL/GenBank/DDBJ whole genome shotgun (WGS) entry which is preliminary data.</text>
</comment>
<dbReference type="PRINTS" id="PR01415">
    <property type="entry name" value="ANKYRIN"/>
</dbReference>
<accession>A0AAD8SRT7</accession>
<keyword evidence="1" id="KW-0040">ANK repeat</keyword>
<feature type="repeat" description="ANK" evidence="1">
    <location>
        <begin position="223"/>
        <end position="256"/>
    </location>
</feature>
<dbReference type="PROSITE" id="PS50297">
    <property type="entry name" value="ANK_REP_REGION"/>
    <property type="match status" value="1"/>
</dbReference>
<organism evidence="3 4">
    <name type="scientific">Lolium multiflorum</name>
    <name type="common">Italian ryegrass</name>
    <name type="synonym">Lolium perenne subsp. multiflorum</name>
    <dbReference type="NCBI Taxonomy" id="4521"/>
    <lineage>
        <taxon>Eukaryota</taxon>
        <taxon>Viridiplantae</taxon>
        <taxon>Streptophyta</taxon>
        <taxon>Embryophyta</taxon>
        <taxon>Tracheophyta</taxon>
        <taxon>Spermatophyta</taxon>
        <taxon>Magnoliopsida</taxon>
        <taxon>Liliopsida</taxon>
        <taxon>Poales</taxon>
        <taxon>Poaceae</taxon>
        <taxon>BOP clade</taxon>
        <taxon>Pooideae</taxon>
        <taxon>Poodae</taxon>
        <taxon>Poeae</taxon>
        <taxon>Poeae Chloroplast Group 2 (Poeae type)</taxon>
        <taxon>Loliodinae</taxon>
        <taxon>Loliinae</taxon>
        <taxon>Lolium</taxon>
    </lineage>
</organism>
<keyword evidence="4" id="KW-1185">Reference proteome</keyword>
<dbReference type="Pfam" id="PF12796">
    <property type="entry name" value="Ank_2"/>
    <property type="match status" value="3"/>
</dbReference>
<dbReference type="SMART" id="SM00028">
    <property type="entry name" value="TPR"/>
    <property type="match status" value="2"/>
</dbReference>
<dbReference type="PROSITE" id="PS50088">
    <property type="entry name" value="ANK_REPEAT"/>
    <property type="match status" value="3"/>
</dbReference>
<reference evidence="3" key="1">
    <citation type="submission" date="2023-07" db="EMBL/GenBank/DDBJ databases">
        <title>A chromosome-level genome assembly of Lolium multiflorum.</title>
        <authorList>
            <person name="Chen Y."/>
            <person name="Copetti D."/>
            <person name="Kolliker R."/>
            <person name="Studer B."/>
        </authorList>
    </citation>
    <scope>NUCLEOTIDE SEQUENCE</scope>
    <source>
        <strain evidence="3">02402/16</strain>
        <tissue evidence="3">Leaf</tissue>
    </source>
</reference>
<gene>
    <name evidence="3" type="ORF">QYE76_050546</name>
</gene>
<dbReference type="InterPro" id="IPR002110">
    <property type="entry name" value="Ankyrin_rpt"/>
</dbReference>
<dbReference type="Proteomes" id="UP001231189">
    <property type="component" value="Unassembled WGS sequence"/>
</dbReference>
<keyword evidence="2" id="KW-0802">TPR repeat</keyword>
<name>A0AAD8SRT7_LOLMU</name>
<evidence type="ECO:0000256" key="1">
    <source>
        <dbReference type="PROSITE-ProRule" id="PRU00023"/>
    </source>
</evidence>
<proteinExistence type="predicted"/>
<dbReference type="SUPFAM" id="SSF48403">
    <property type="entry name" value="Ankyrin repeat"/>
    <property type="match status" value="1"/>
</dbReference>
<dbReference type="EMBL" id="JAUUTY010000003">
    <property type="protein sequence ID" value="KAK1662387.1"/>
    <property type="molecule type" value="Genomic_DNA"/>
</dbReference>
<protein>
    <submittedName>
        <fullName evidence="3">Uncharacterized protein</fullName>
    </submittedName>
</protein>
<dbReference type="SMART" id="SM00248">
    <property type="entry name" value="ANK"/>
    <property type="match status" value="8"/>
</dbReference>
<dbReference type="Gene3D" id="1.25.40.20">
    <property type="entry name" value="Ankyrin repeat-containing domain"/>
    <property type="match status" value="2"/>
</dbReference>
<dbReference type="InterPro" id="IPR051616">
    <property type="entry name" value="Cul2-RING_E3_ligase_SR"/>
</dbReference>
<dbReference type="PANTHER" id="PTHR46224:SF10">
    <property type="entry name" value="OS01G0189100 PROTEIN"/>
    <property type="match status" value="1"/>
</dbReference>
<dbReference type="PANTHER" id="PTHR46224">
    <property type="entry name" value="ANKYRIN REPEAT FAMILY PROTEIN"/>
    <property type="match status" value="1"/>
</dbReference>
<feature type="repeat" description="ANK" evidence="1">
    <location>
        <begin position="126"/>
        <end position="158"/>
    </location>
</feature>
<dbReference type="SUPFAM" id="SSF48452">
    <property type="entry name" value="TPR-like"/>
    <property type="match status" value="1"/>
</dbReference>